<dbReference type="Proteomes" id="UP000433883">
    <property type="component" value="Unassembled WGS sequence"/>
</dbReference>
<feature type="region of interest" description="Disordered" evidence="1">
    <location>
        <begin position="1"/>
        <end position="21"/>
    </location>
</feature>
<sequence>MSQFHGQWRRPSSSRFSHVPTLEPIDDISESSFAARSRARSSSSGFGIFSERHLDLYLESKIFTLDPSDEIEPQVDTFTPEAAKEIKALPPANRSIEQNDNYITFPQVLEHRRLVWLVHQKSLKPKLKQDNADPEVGLAASWESSTSSSLQPYQRQNEGSKDARRNIPHAQSCGDILEESDTQKTVKYWKIPSRFKRARRAKSEAVVRTEAINVIIESQRKKEGRSGWRKVKAFFSKK</sequence>
<evidence type="ECO:0000313" key="2">
    <source>
        <dbReference type="EMBL" id="KAE9969361.1"/>
    </source>
</evidence>
<feature type="compositionally biased region" description="Polar residues" evidence="1">
    <location>
        <begin position="1"/>
        <end position="16"/>
    </location>
</feature>
<gene>
    <name evidence="2" type="ORF">BLS_005406</name>
    <name evidence="3" type="ORF">EG327_001347</name>
</gene>
<dbReference type="Proteomes" id="UP000490939">
    <property type="component" value="Unassembled WGS sequence"/>
</dbReference>
<evidence type="ECO:0000313" key="3">
    <source>
        <dbReference type="EMBL" id="KAE9990499.1"/>
    </source>
</evidence>
<dbReference type="EMBL" id="WNWR01000135">
    <property type="protein sequence ID" value="KAE9990499.1"/>
    <property type="molecule type" value="Genomic_DNA"/>
</dbReference>
<dbReference type="AlphaFoldDB" id="A0A8H3VPE8"/>
<name>A0A8H3VPE8_VENIN</name>
<accession>A0A8H3VPE8</accession>
<evidence type="ECO:0000256" key="1">
    <source>
        <dbReference type="SAM" id="MobiDB-lite"/>
    </source>
</evidence>
<protein>
    <submittedName>
        <fullName evidence="3">Uncharacterized protein</fullName>
    </submittedName>
</protein>
<organism evidence="3 4">
    <name type="scientific">Venturia inaequalis</name>
    <name type="common">Apple scab fungus</name>
    <dbReference type="NCBI Taxonomy" id="5025"/>
    <lineage>
        <taxon>Eukaryota</taxon>
        <taxon>Fungi</taxon>
        <taxon>Dikarya</taxon>
        <taxon>Ascomycota</taxon>
        <taxon>Pezizomycotina</taxon>
        <taxon>Dothideomycetes</taxon>
        <taxon>Pleosporomycetidae</taxon>
        <taxon>Venturiales</taxon>
        <taxon>Venturiaceae</taxon>
        <taxon>Venturia</taxon>
    </lineage>
</organism>
<keyword evidence="4" id="KW-1185">Reference proteome</keyword>
<comment type="caution">
    <text evidence="3">The sequence shown here is derived from an EMBL/GenBank/DDBJ whole genome shotgun (WGS) entry which is preliminary data.</text>
</comment>
<dbReference type="EMBL" id="WNWQ01000372">
    <property type="protein sequence ID" value="KAE9969361.1"/>
    <property type="molecule type" value="Genomic_DNA"/>
</dbReference>
<evidence type="ECO:0000313" key="4">
    <source>
        <dbReference type="Proteomes" id="UP000490939"/>
    </source>
</evidence>
<reference evidence="3 4" key="1">
    <citation type="submission" date="2019-07" db="EMBL/GenBank/DDBJ databases">
        <title>Venturia inaequalis Genome Resource.</title>
        <authorList>
            <person name="Lichtner F.J."/>
        </authorList>
    </citation>
    <scope>NUCLEOTIDE SEQUENCE [LARGE SCALE GENOMIC DNA]</scope>
    <source>
        <strain evidence="2">Bline_iso_100314</strain>
        <strain evidence="3 4">DMI_063113</strain>
    </source>
</reference>
<proteinExistence type="predicted"/>
<feature type="region of interest" description="Disordered" evidence="1">
    <location>
        <begin position="138"/>
        <end position="166"/>
    </location>
</feature>
<dbReference type="OrthoDB" id="10430204at2759"/>